<dbReference type="EMBL" id="CADCWF010000121">
    <property type="protein sequence ID" value="CAA9553234.1"/>
    <property type="molecule type" value="Genomic_DNA"/>
</dbReference>
<reference evidence="1" key="1">
    <citation type="submission" date="2020-02" db="EMBL/GenBank/DDBJ databases">
        <authorList>
            <person name="Meier V. D."/>
        </authorList>
    </citation>
    <scope>NUCLEOTIDE SEQUENCE</scope>
    <source>
        <strain evidence="1">AVDCRST_MAG59</strain>
    </source>
</reference>
<proteinExistence type="predicted"/>
<evidence type="ECO:0000313" key="1">
    <source>
        <dbReference type="EMBL" id="CAA9553234.1"/>
    </source>
</evidence>
<dbReference type="AlphaFoldDB" id="A0A6J4UM73"/>
<organism evidence="1">
    <name type="scientific">uncultured Thermomicrobiales bacterium</name>
    <dbReference type="NCBI Taxonomy" id="1645740"/>
    <lineage>
        <taxon>Bacteria</taxon>
        <taxon>Pseudomonadati</taxon>
        <taxon>Thermomicrobiota</taxon>
        <taxon>Thermomicrobia</taxon>
        <taxon>Thermomicrobiales</taxon>
        <taxon>environmental samples</taxon>
    </lineage>
</organism>
<protein>
    <submittedName>
        <fullName evidence="1">Uncharacterized protein</fullName>
    </submittedName>
</protein>
<name>A0A6J4UM73_9BACT</name>
<sequence>MKSFWNRWTRAHGAGGAGTRFSRYYGDVARAGVGYPTADEARRDMVRHDRVVNRYSWVR</sequence>
<gene>
    <name evidence="1" type="ORF">AVDCRST_MAG59-1940</name>
</gene>
<accession>A0A6J4UM73</accession>